<dbReference type="InterPro" id="IPR036603">
    <property type="entry name" value="RBP11-like"/>
</dbReference>
<dbReference type="GO" id="GO:0046983">
    <property type="term" value="F:protein dimerization activity"/>
    <property type="evidence" value="ECO:0007669"/>
    <property type="project" value="InterPro"/>
</dbReference>
<gene>
    <name evidence="5" type="ORF">PBS003_LOCUS7986</name>
</gene>
<evidence type="ECO:0000256" key="2">
    <source>
        <dbReference type="ARBA" id="ARBA00023163"/>
    </source>
</evidence>
<evidence type="ECO:0000313" key="6">
    <source>
        <dbReference type="Proteomes" id="UP001160483"/>
    </source>
</evidence>
<dbReference type="GO" id="GO:0005665">
    <property type="term" value="C:RNA polymerase II, core complex"/>
    <property type="evidence" value="ECO:0007669"/>
    <property type="project" value="TreeGrafter"/>
</dbReference>
<keyword evidence="1" id="KW-0240">DNA-directed RNA polymerase</keyword>
<dbReference type="Pfam" id="PF01193">
    <property type="entry name" value="RNA_pol_L"/>
    <property type="match status" value="1"/>
</dbReference>
<accession>A0AAU9L9E8</accession>
<dbReference type="PROSITE" id="PS00446">
    <property type="entry name" value="RNA_POL_D_30KD"/>
    <property type="match status" value="1"/>
</dbReference>
<comment type="caution">
    <text evidence="5">The sequence shown here is derived from an EMBL/GenBank/DDBJ whole genome shotgun (WGS) entry which is preliminary data.</text>
</comment>
<dbReference type="AlphaFoldDB" id="A0AAU9L9E8"/>
<reference evidence="5" key="1">
    <citation type="submission" date="2021-11" db="EMBL/GenBank/DDBJ databases">
        <authorList>
            <person name="Islam A."/>
            <person name="Islam S."/>
            <person name="Flora M.S."/>
            <person name="Rahman M."/>
            <person name="Ziaur R.M."/>
            <person name="Epstein J.H."/>
            <person name="Hassan M."/>
            <person name="Klassen M."/>
            <person name="Woodard K."/>
            <person name="Webb A."/>
            <person name="Webby R.J."/>
            <person name="El Zowalaty M.E."/>
        </authorList>
    </citation>
    <scope>NUCLEOTIDE SEQUENCE</scope>
    <source>
        <strain evidence="5">Pbs3</strain>
    </source>
</reference>
<dbReference type="InterPro" id="IPR036643">
    <property type="entry name" value="RNApol_insert_sf"/>
</dbReference>
<name>A0AAU9L9E8_9STRA</name>
<dbReference type="Pfam" id="PF01000">
    <property type="entry name" value="RNA_pol_A_bac"/>
    <property type="match status" value="1"/>
</dbReference>
<dbReference type="GO" id="GO:0003677">
    <property type="term" value="F:DNA binding"/>
    <property type="evidence" value="ECO:0007669"/>
    <property type="project" value="InterPro"/>
</dbReference>
<comment type="similarity">
    <text evidence="3">Belongs to the archaeal Rpo3/eukaryotic RPB3 RNA polymerase subunit family.</text>
</comment>
<dbReference type="InterPro" id="IPR011262">
    <property type="entry name" value="DNA-dir_RNA_pol_insert"/>
</dbReference>
<organism evidence="5 6">
    <name type="scientific">Peronospora belbahrii</name>
    <dbReference type="NCBI Taxonomy" id="622444"/>
    <lineage>
        <taxon>Eukaryota</taxon>
        <taxon>Sar</taxon>
        <taxon>Stramenopiles</taxon>
        <taxon>Oomycota</taxon>
        <taxon>Peronosporomycetes</taxon>
        <taxon>Peronosporales</taxon>
        <taxon>Peronosporaceae</taxon>
        <taxon>Peronospora</taxon>
    </lineage>
</organism>
<dbReference type="PANTHER" id="PTHR11800:SF2">
    <property type="entry name" value="DNA-DIRECTED RNA POLYMERASE II SUBUNIT RPB3"/>
    <property type="match status" value="1"/>
</dbReference>
<dbReference type="NCBIfam" id="NF001988">
    <property type="entry name" value="PRK00783.1"/>
    <property type="match status" value="1"/>
</dbReference>
<dbReference type="InterPro" id="IPR001514">
    <property type="entry name" value="DNA-dir_RNA_pol_30-40kDasu_CS"/>
</dbReference>
<sequence>MPHPRFPKIEIQELRDDFIRFELSETDASVANAIRRVMIAEVPTLAIDLVSIEINTSVMTDEFLAHRLGMIPLNFDGGLENFSQRFVYSQDCDCDENCPNCSVEFSLDVTADSGVMSVTSEALKSSDPYIRPVNFSSEEELNNTQDSGVIIAKLGPGQRLRLSAIAKLGIGKEHAKWSPVAVATYMYDPIITLNSTVLSTYTPEQKAEMYKCCPTEVFETDENYEQVKKSMDRRVFTVGDAMRCMYCEECVKLADSFKDNPEDDSAVTIRMREDKFIFSVETTGQLKPEEVVICALDLIREKLSSLKHQCLELSQDDQASSAPITPFG</sequence>
<protein>
    <recommendedName>
        <fullName evidence="4">DNA-directed RNA polymerase RpoA/D/Rpb3-type domain-containing protein</fullName>
    </recommendedName>
</protein>
<dbReference type="Gene3D" id="3.30.1360.10">
    <property type="entry name" value="RNA polymerase, RBP11-like subunit"/>
    <property type="match status" value="1"/>
</dbReference>
<dbReference type="InterPro" id="IPR022842">
    <property type="entry name" value="RNAP_Rpo3/Rpb3/RPAC1"/>
</dbReference>
<dbReference type="FunFam" id="2.170.120.12:FF:000009">
    <property type="entry name" value="DNA-directed RNA polymerase II 36 kDa polypeptide A"/>
    <property type="match status" value="1"/>
</dbReference>
<evidence type="ECO:0000259" key="4">
    <source>
        <dbReference type="SMART" id="SM00662"/>
    </source>
</evidence>
<proteinExistence type="inferred from homology"/>
<dbReference type="PANTHER" id="PTHR11800">
    <property type="entry name" value="DNA-DIRECTED RNA POLYMERASE"/>
    <property type="match status" value="1"/>
</dbReference>
<feature type="domain" description="DNA-directed RNA polymerase RpoA/D/Rpb3-type" evidence="4">
    <location>
        <begin position="18"/>
        <end position="309"/>
    </location>
</feature>
<dbReference type="SUPFAM" id="SSF55257">
    <property type="entry name" value="RBP11-like subunits of RNA polymerase"/>
    <property type="match status" value="1"/>
</dbReference>
<evidence type="ECO:0000313" key="5">
    <source>
        <dbReference type="EMBL" id="CAH0481380.1"/>
    </source>
</evidence>
<dbReference type="Gene3D" id="2.170.120.12">
    <property type="entry name" value="DNA-directed RNA polymerase, insert domain"/>
    <property type="match status" value="1"/>
</dbReference>
<dbReference type="EMBL" id="CAKKTJ010000328">
    <property type="protein sequence ID" value="CAH0481380.1"/>
    <property type="molecule type" value="Genomic_DNA"/>
</dbReference>
<dbReference type="InterPro" id="IPR050518">
    <property type="entry name" value="Rpo3/RPB3_RNA_Pol_subunit"/>
</dbReference>
<dbReference type="InterPro" id="IPR011263">
    <property type="entry name" value="DNA-dir_RNA_pol_RpoA/D/Rpb3"/>
</dbReference>
<evidence type="ECO:0000256" key="1">
    <source>
        <dbReference type="ARBA" id="ARBA00022478"/>
    </source>
</evidence>
<dbReference type="SMART" id="SM00662">
    <property type="entry name" value="RPOLD"/>
    <property type="match status" value="1"/>
</dbReference>
<dbReference type="GO" id="GO:0003899">
    <property type="term" value="F:DNA-directed RNA polymerase activity"/>
    <property type="evidence" value="ECO:0007669"/>
    <property type="project" value="InterPro"/>
</dbReference>
<dbReference type="Proteomes" id="UP001160483">
    <property type="component" value="Unassembled WGS sequence"/>
</dbReference>
<dbReference type="GO" id="GO:0006366">
    <property type="term" value="P:transcription by RNA polymerase II"/>
    <property type="evidence" value="ECO:0007669"/>
    <property type="project" value="TreeGrafter"/>
</dbReference>
<dbReference type="HAMAP" id="MF_00320">
    <property type="entry name" value="RNApol_arch_Rpo3"/>
    <property type="match status" value="1"/>
</dbReference>
<keyword evidence="2" id="KW-0804">Transcription</keyword>
<evidence type="ECO:0000256" key="3">
    <source>
        <dbReference type="ARBA" id="ARBA00025804"/>
    </source>
</evidence>
<dbReference type="SUPFAM" id="SSF56553">
    <property type="entry name" value="Insert subdomain of RNA polymerase alpha subunit"/>
    <property type="match status" value="1"/>
</dbReference>